<feature type="domain" description="Pseudouridine synthase I TruA alpha/beta" evidence="8">
    <location>
        <begin position="18"/>
        <end position="114"/>
    </location>
</feature>
<dbReference type="NCBIfam" id="TIGR00071">
    <property type="entry name" value="hisT_truA"/>
    <property type="match status" value="1"/>
</dbReference>
<dbReference type="Proteomes" id="UP000702544">
    <property type="component" value="Unassembled WGS sequence"/>
</dbReference>
<comment type="subunit">
    <text evidence="4">Homodimer.</text>
</comment>
<dbReference type="InterPro" id="IPR020094">
    <property type="entry name" value="TruA/RsuA/RluB/E/F_N"/>
</dbReference>
<evidence type="ECO:0000256" key="5">
    <source>
        <dbReference type="PIRSR" id="PIRSR001430-1"/>
    </source>
</evidence>
<feature type="domain" description="Pseudouridine synthase I TruA alpha/beta" evidence="8">
    <location>
        <begin position="160"/>
        <end position="259"/>
    </location>
</feature>
<dbReference type="GO" id="GO:0003723">
    <property type="term" value="F:RNA binding"/>
    <property type="evidence" value="ECO:0007669"/>
    <property type="project" value="InterPro"/>
</dbReference>
<dbReference type="InterPro" id="IPR020103">
    <property type="entry name" value="PsdUridine_synth_cat_dom_sf"/>
</dbReference>
<evidence type="ECO:0000256" key="1">
    <source>
        <dbReference type="ARBA" id="ARBA00009375"/>
    </source>
</evidence>
<keyword evidence="3 4" id="KW-0413">Isomerase</keyword>
<evidence type="ECO:0000256" key="3">
    <source>
        <dbReference type="ARBA" id="ARBA00023235"/>
    </source>
</evidence>
<evidence type="ECO:0000256" key="4">
    <source>
        <dbReference type="HAMAP-Rule" id="MF_00171"/>
    </source>
</evidence>
<dbReference type="HAMAP" id="MF_00171">
    <property type="entry name" value="TruA"/>
    <property type="match status" value="1"/>
</dbReference>
<comment type="similarity">
    <text evidence="1 4 7">Belongs to the tRNA pseudouridine synthase TruA family.</text>
</comment>
<dbReference type="Gene3D" id="3.30.70.580">
    <property type="entry name" value="Pseudouridine synthase I, catalytic domain, N-terminal subdomain"/>
    <property type="match status" value="1"/>
</dbReference>
<dbReference type="InterPro" id="IPR020095">
    <property type="entry name" value="PsdUridine_synth_TruA_C"/>
</dbReference>
<proteinExistence type="inferred from homology"/>
<dbReference type="PANTHER" id="PTHR11142:SF0">
    <property type="entry name" value="TRNA PSEUDOURIDINE SYNTHASE-LIKE 1"/>
    <property type="match status" value="1"/>
</dbReference>
<dbReference type="InterPro" id="IPR020097">
    <property type="entry name" value="PsdUridine_synth_TruA_a/b_dom"/>
</dbReference>
<dbReference type="EMBL" id="JAACAK010000046">
    <property type="protein sequence ID" value="NIR74604.1"/>
    <property type="molecule type" value="Genomic_DNA"/>
</dbReference>
<dbReference type="FunFam" id="3.30.70.580:FF:000001">
    <property type="entry name" value="tRNA pseudouridine synthase A"/>
    <property type="match status" value="1"/>
</dbReference>
<evidence type="ECO:0000313" key="9">
    <source>
        <dbReference type="EMBL" id="NIR74604.1"/>
    </source>
</evidence>
<dbReference type="AlphaFoldDB" id="A0AAE4Z6E3"/>
<dbReference type="PANTHER" id="PTHR11142">
    <property type="entry name" value="PSEUDOURIDYLATE SYNTHASE"/>
    <property type="match status" value="1"/>
</dbReference>
<dbReference type="CDD" id="cd02570">
    <property type="entry name" value="PseudoU_synth_EcTruA"/>
    <property type="match status" value="1"/>
</dbReference>
<comment type="catalytic activity">
    <reaction evidence="4 7">
        <text>uridine(38/39/40) in tRNA = pseudouridine(38/39/40) in tRNA</text>
        <dbReference type="Rhea" id="RHEA:22376"/>
        <dbReference type="Rhea" id="RHEA-COMP:10085"/>
        <dbReference type="Rhea" id="RHEA-COMP:10087"/>
        <dbReference type="ChEBI" id="CHEBI:65314"/>
        <dbReference type="ChEBI" id="CHEBI:65315"/>
        <dbReference type="EC" id="5.4.99.12"/>
    </reaction>
</comment>
<accession>A0AAE4Z6E3</accession>
<dbReference type="InterPro" id="IPR001406">
    <property type="entry name" value="PsdUridine_synth_TruA"/>
</dbReference>
<dbReference type="PIRSF" id="PIRSF001430">
    <property type="entry name" value="tRNA_psdUrid_synth"/>
    <property type="match status" value="1"/>
</dbReference>
<keyword evidence="2 4" id="KW-0819">tRNA processing</keyword>
<sequence length="261" mass="28858">MARPKHSGQSWRAKLVLHYDGRDFHGWQIQPNRRTVQGELSALLGRLCGGRPPMITAAGRTDQGVHASGQVASTLMPSRFEPEELLDALNALTPPDLWVASVERVPEAFHPRYDAVSRTYAYRLGVTPETRSPFIAPWCWPLGQRPDEDRLQAASLIIPGSHDFSAFAKSGQPERGSRCDVSEVEWLDSPDAPGVRVFQITANRYLHRMVRYLVGTLVDIGLGARPVDDMARLLKGVEGPVVSPPAPAKGLFLTRVDYSKD</sequence>
<dbReference type="EC" id="5.4.99.12" evidence="4"/>
<dbReference type="SUPFAM" id="SSF55120">
    <property type="entry name" value="Pseudouridine synthase"/>
    <property type="match status" value="1"/>
</dbReference>
<evidence type="ECO:0000259" key="8">
    <source>
        <dbReference type="Pfam" id="PF01416"/>
    </source>
</evidence>
<organism evidence="9 10">
    <name type="scientific">Candidatus Kutchimonas denitrificans</name>
    <dbReference type="NCBI Taxonomy" id="3056748"/>
    <lineage>
        <taxon>Bacteria</taxon>
        <taxon>Pseudomonadati</taxon>
        <taxon>Gemmatimonadota</taxon>
        <taxon>Gemmatimonadia</taxon>
        <taxon>Candidatus Palauibacterales</taxon>
        <taxon>Candidatus Palauibacteraceae</taxon>
        <taxon>Candidatus Kutchimonas</taxon>
    </lineage>
</organism>
<protein>
    <recommendedName>
        <fullName evidence="4">tRNA pseudouridine synthase A</fullName>
        <ecNumber evidence="4">5.4.99.12</ecNumber>
    </recommendedName>
    <alternativeName>
        <fullName evidence="4">tRNA pseudouridine(38-40) synthase</fullName>
    </alternativeName>
    <alternativeName>
        <fullName evidence="4">tRNA pseudouridylate synthase I</fullName>
    </alternativeName>
    <alternativeName>
        <fullName evidence="4">tRNA-uridine isomerase I</fullName>
    </alternativeName>
</protein>
<gene>
    <name evidence="4 9" type="primary">truA</name>
    <name evidence="9" type="ORF">GWO12_05770</name>
</gene>
<evidence type="ECO:0000256" key="7">
    <source>
        <dbReference type="RuleBase" id="RU003792"/>
    </source>
</evidence>
<dbReference type="GO" id="GO:0031119">
    <property type="term" value="P:tRNA pseudouridine synthesis"/>
    <property type="evidence" value="ECO:0007669"/>
    <property type="project" value="UniProtKB-UniRule"/>
</dbReference>
<evidence type="ECO:0000313" key="10">
    <source>
        <dbReference type="Proteomes" id="UP000702544"/>
    </source>
</evidence>
<dbReference type="Gene3D" id="3.30.70.660">
    <property type="entry name" value="Pseudouridine synthase I, catalytic domain, C-terminal subdomain"/>
    <property type="match status" value="1"/>
</dbReference>
<comment type="caution">
    <text evidence="4">Lacks conserved residue(s) required for the propagation of feature annotation.</text>
</comment>
<dbReference type="GO" id="GO:0160147">
    <property type="term" value="F:tRNA pseudouridine(38-40) synthase activity"/>
    <property type="evidence" value="ECO:0007669"/>
    <property type="project" value="UniProtKB-EC"/>
</dbReference>
<name>A0AAE4Z6E3_9BACT</name>
<comment type="function">
    <text evidence="4">Formation of pseudouridine at positions 38, 39 and 40 in the anticodon stem and loop of transfer RNAs.</text>
</comment>
<feature type="active site" description="Nucleophile" evidence="4 5">
    <location>
        <position position="62"/>
    </location>
</feature>
<comment type="caution">
    <text evidence="9">The sequence shown here is derived from an EMBL/GenBank/DDBJ whole genome shotgun (WGS) entry which is preliminary data.</text>
</comment>
<feature type="binding site" evidence="4 6">
    <location>
        <position position="120"/>
    </location>
    <ligand>
        <name>substrate</name>
    </ligand>
</feature>
<dbReference type="Pfam" id="PF01416">
    <property type="entry name" value="PseudoU_synth_1"/>
    <property type="match status" value="2"/>
</dbReference>
<evidence type="ECO:0000256" key="2">
    <source>
        <dbReference type="ARBA" id="ARBA00022694"/>
    </source>
</evidence>
<reference evidence="9 10" key="1">
    <citation type="submission" date="2020-01" db="EMBL/GenBank/DDBJ databases">
        <title>Genomes assembled from Gulf of Kutch pelagic sediment metagenomes.</title>
        <authorList>
            <person name="Chandrashekar M."/>
            <person name="Mahajan M.S."/>
            <person name="Dave K.J."/>
            <person name="Vatsa P."/>
            <person name="Nathani N.M."/>
        </authorList>
    </citation>
    <scope>NUCLEOTIDE SEQUENCE [LARGE SCALE GENOMIC DNA]</scope>
    <source>
        <strain evidence="9">KS3-K002</strain>
    </source>
</reference>
<evidence type="ECO:0000256" key="6">
    <source>
        <dbReference type="PIRSR" id="PIRSR001430-2"/>
    </source>
</evidence>